<proteinExistence type="predicted"/>
<dbReference type="OrthoDB" id="3261033at2"/>
<dbReference type="RefSeq" id="WP_112257296.1">
    <property type="nucleotide sequence ID" value="NZ_QMIG01000003.1"/>
</dbReference>
<feature type="region of interest" description="Disordered" evidence="1">
    <location>
        <begin position="1"/>
        <end position="21"/>
    </location>
</feature>
<feature type="transmembrane region" description="Helical" evidence="2">
    <location>
        <begin position="69"/>
        <end position="91"/>
    </location>
</feature>
<accession>A0A329R3D8</accession>
<evidence type="ECO:0000313" key="3">
    <source>
        <dbReference type="EMBL" id="RAW17478.1"/>
    </source>
</evidence>
<comment type="caution">
    <text evidence="3">The sequence shown here is derived from an EMBL/GenBank/DDBJ whole genome shotgun (WGS) entry which is preliminary data.</text>
</comment>
<reference evidence="3 4" key="1">
    <citation type="submission" date="2018-06" db="EMBL/GenBank/DDBJ databases">
        <title>Phytoactinopolyspora halophila sp. nov., a novel halophilic actinomycete isolated from a saline soil in China.</title>
        <authorList>
            <person name="Tang S.-K."/>
        </authorList>
    </citation>
    <scope>NUCLEOTIDE SEQUENCE [LARGE SCALE GENOMIC DNA]</scope>
    <source>
        <strain evidence="3 4">YIM 96934</strain>
    </source>
</reference>
<feature type="transmembrane region" description="Helical" evidence="2">
    <location>
        <begin position="36"/>
        <end position="63"/>
    </location>
</feature>
<protein>
    <recommendedName>
        <fullName evidence="5">DUF4282 domain-containing protein</fullName>
    </recommendedName>
</protein>
<organism evidence="3 4">
    <name type="scientific">Phytoactinopolyspora halophila</name>
    <dbReference type="NCBI Taxonomy" id="1981511"/>
    <lineage>
        <taxon>Bacteria</taxon>
        <taxon>Bacillati</taxon>
        <taxon>Actinomycetota</taxon>
        <taxon>Actinomycetes</taxon>
        <taxon>Jiangellales</taxon>
        <taxon>Jiangellaceae</taxon>
        <taxon>Phytoactinopolyspora</taxon>
    </lineage>
</organism>
<dbReference type="AlphaFoldDB" id="A0A329R3D8"/>
<dbReference type="InterPro" id="IPR025557">
    <property type="entry name" value="DUF4282"/>
</dbReference>
<keyword evidence="2" id="KW-0812">Transmembrane</keyword>
<keyword evidence="2" id="KW-1133">Transmembrane helix</keyword>
<keyword evidence="2" id="KW-0472">Membrane</keyword>
<evidence type="ECO:0000256" key="1">
    <source>
        <dbReference type="SAM" id="MobiDB-lite"/>
    </source>
</evidence>
<dbReference type="Proteomes" id="UP000250462">
    <property type="component" value="Unassembled WGS sequence"/>
</dbReference>
<evidence type="ECO:0000256" key="2">
    <source>
        <dbReference type="SAM" id="Phobius"/>
    </source>
</evidence>
<name>A0A329R3D8_9ACTN</name>
<keyword evidence="4" id="KW-1185">Reference proteome</keyword>
<evidence type="ECO:0000313" key="4">
    <source>
        <dbReference type="Proteomes" id="UP000250462"/>
    </source>
</evidence>
<evidence type="ECO:0008006" key="5">
    <source>
        <dbReference type="Google" id="ProtNLM"/>
    </source>
</evidence>
<sequence length="121" mass="13686">MTYEQPSHQPEQPGSGGSDQQPNFFARLFDFRFNAYVTPTIISVLYVLGMIGIAIGYLSYVVLAFNVNAGFGILVLLILGPLGALLALIWLRVTLEFYLALVRLSGDFRQWRDEWRQQASR</sequence>
<gene>
    <name evidence="3" type="ORF">DPM12_05570</name>
</gene>
<dbReference type="Pfam" id="PF14110">
    <property type="entry name" value="DUF4282"/>
    <property type="match status" value="1"/>
</dbReference>
<dbReference type="EMBL" id="QMIG01000003">
    <property type="protein sequence ID" value="RAW17478.1"/>
    <property type="molecule type" value="Genomic_DNA"/>
</dbReference>